<organism evidence="2 3">
    <name type="scientific">Nyssa sinensis</name>
    <dbReference type="NCBI Taxonomy" id="561372"/>
    <lineage>
        <taxon>Eukaryota</taxon>
        <taxon>Viridiplantae</taxon>
        <taxon>Streptophyta</taxon>
        <taxon>Embryophyta</taxon>
        <taxon>Tracheophyta</taxon>
        <taxon>Spermatophyta</taxon>
        <taxon>Magnoliopsida</taxon>
        <taxon>eudicotyledons</taxon>
        <taxon>Gunneridae</taxon>
        <taxon>Pentapetalae</taxon>
        <taxon>asterids</taxon>
        <taxon>Cornales</taxon>
        <taxon>Nyssaceae</taxon>
        <taxon>Nyssa</taxon>
    </lineage>
</organism>
<feature type="region of interest" description="Disordered" evidence="1">
    <location>
        <begin position="93"/>
        <end position="195"/>
    </location>
</feature>
<accession>A0A5J5AZB7</accession>
<feature type="compositionally biased region" description="Polar residues" evidence="1">
    <location>
        <begin position="185"/>
        <end position="195"/>
    </location>
</feature>
<dbReference type="AlphaFoldDB" id="A0A5J5AZB7"/>
<protein>
    <submittedName>
        <fullName evidence="2">Uncharacterized protein</fullName>
    </submittedName>
</protein>
<reference evidence="2 3" key="1">
    <citation type="submission" date="2019-09" db="EMBL/GenBank/DDBJ databases">
        <title>A chromosome-level genome assembly of the Chinese tupelo Nyssa sinensis.</title>
        <authorList>
            <person name="Yang X."/>
            <person name="Kang M."/>
            <person name="Yang Y."/>
            <person name="Xiong H."/>
            <person name="Wang M."/>
            <person name="Zhang Z."/>
            <person name="Wang Z."/>
            <person name="Wu H."/>
            <person name="Ma T."/>
            <person name="Liu J."/>
            <person name="Xi Z."/>
        </authorList>
    </citation>
    <scope>NUCLEOTIDE SEQUENCE [LARGE SCALE GENOMIC DNA]</scope>
    <source>
        <strain evidence="2">J267</strain>
        <tissue evidence="2">Leaf</tissue>
    </source>
</reference>
<gene>
    <name evidence="2" type="ORF">F0562_028861</name>
</gene>
<name>A0A5J5AZB7_9ASTE</name>
<feature type="compositionally biased region" description="Polar residues" evidence="1">
    <location>
        <begin position="130"/>
        <end position="147"/>
    </location>
</feature>
<dbReference type="Proteomes" id="UP000325577">
    <property type="component" value="Linkage Group LG16"/>
</dbReference>
<keyword evidence="3" id="KW-1185">Reference proteome</keyword>
<sequence>MAKGGDRLAAEFPKKAWMSELDVQKECDEGTQQEVVGPWPSRNHFNRTGWNRGHQVKRQNQRAQPHIRREGPNLLAQVGALSQGVNGLSISVGESSKGSSLLKNPPKQLPSISPCEDLAQGNPEKEEQRGASNSKELAATTQGSSFIKQGELEEWCTTENSNSAEVAMDKETSSDFEDEEPSDWGDTSISSTVPLSRSGKRIGCWGSFIAGAGPRRLYRPLDG</sequence>
<feature type="compositionally biased region" description="Low complexity" evidence="1">
    <location>
        <begin position="93"/>
        <end position="103"/>
    </location>
</feature>
<evidence type="ECO:0000256" key="1">
    <source>
        <dbReference type="SAM" id="MobiDB-lite"/>
    </source>
</evidence>
<feature type="region of interest" description="Disordered" evidence="1">
    <location>
        <begin position="30"/>
        <end position="71"/>
    </location>
</feature>
<dbReference type="EMBL" id="CM018039">
    <property type="protein sequence ID" value="KAA8536383.1"/>
    <property type="molecule type" value="Genomic_DNA"/>
</dbReference>
<evidence type="ECO:0000313" key="3">
    <source>
        <dbReference type="Proteomes" id="UP000325577"/>
    </source>
</evidence>
<proteinExistence type="predicted"/>
<feature type="compositionally biased region" description="Acidic residues" evidence="1">
    <location>
        <begin position="174"/>
        <end position="183"/>
    </location>
</feature>
<evidence type="ECO:0000313" key="2">
    <source>
        <dbReference type="EMBL" id="KAA8536383.1"/>
    </source>
</evidence>